<gene>
    <name evidence="6" type="ORF">DES52_105123</name>
</gene>
<dbReference type="PANTHER" id="PTHR30290:SF9">
    <property type="entry name" value="OLIGOPEPTIDE-BINDING PROTEIN APPA"/>
    <property type="match status" value="1"/>
</dbReference>
<evidence type="ECO:0000313" key="7">
    <source>
        <dbReference type="Proteomes" id="UP000248326"/>
    </source>
</evidence>
<dbReference type="GO" id="GO:0042597">
    <property type="term" value="C:periplasmic space"/>
    <property type="evidence" value="ECO:0007669"/>
    <property type="project" value="UniProtKB-ARBA"/>
</dbReference>
<dbReference type="GO" id="GO:1904680">
    <property type="term" value="F:peptide transmembrane transporter activity"/>
    <property type="evidence" value="ECO:0007669"/>
    <property type="project" value="TreeGrafter"/>
</dbReference>
<name>A0A318S8P2_9DEIO</name>
<keyword evidence="3 4" id="KW-0732">Signal</keyword>
<dbReference type="AlphaFoldDB" id="A0A318S8P2"/>
<dbReference type="PIRSF" id="PIRSF002741">
    <property type="entry name" value="MppA"/>
    <property type="match status" value="1"/>
</dbReference>
<dbReference type="InterPro" id="IPR030678">
    <property type="entry name" value="Peptide/Ni-bd"/>
</dbReference>
<evidence type="ECO:0000313" key="6">
    <source>
        <dbReference type="EMBL" id="PYE54485.1"/>
    </source>
</evidence>
<evidence type="ECO:0000259" key="5">
    <source>
        <dbReference type="Pfam" id="PF00496"/>
    </source>
</evidence>
<reference evidence="6 7" key="1">
    <citation type="submission" date="2018-06" db="EMBL/GenBank/DDBJ databases">
        <title>Genomic Encyclopedia of Type Strains, Phase IV (KMG-IV): sequencing the most valuable type-strain genomes for metagenomic binning, comparative biology and taxonomic classification.</title>
        <authorList>
            <person name="Goeker M."/>
        </authorList>
    </citation>
    <scope>NUCLEOTIDE SEQUENCE [LARGE SCALE GENOMIC DNA]</scope>
    <source>
        <strain evidence="6 7">DSM 18048</strain>
    </source>
</reference>
<dbReference type="InterPro" id="IPR039424">
    <property type="entry name" value="SBP_5"/>
</dbReference>
<comment type="similarity">
    <text evidence="1">Belongs to the bacterial solute-binding protein 5 family.</text>
</comment>
<dbReference type="RefSeq" id="WP_170130947.1">
    <property type="nucleotide sequence ID" value="NZ_QJSX01000005.1"/>
</dbReference>
<dbReference type="GO" id="GO:0043190">
    <property type="term" value="C:ATP-binding cassette (ABC) transporter complex"/>
    <property type="evidence" value="ECO:0007669"/>
    <property type="project" value="InterPro"/>
</dbReference>
<dbReference type="SUPFAM" id="SSF53850">
    <property type="entry name" value="Periplasmic binding protein-like II"/>
    <property type="match status" value="1"/>
</dbReference>
<dbReference type="Gene3D" id="3.90.76.10">
    <property type="entry name" value="Dipeptide-binding Protein, Domain 1"/>
    <property type="match status" value="1"/>
</dbReference>
<feature type="domain" description="Solute-binding protein family 5" evidence="5">
    <location>
        <begin position="103"/>
        <end position="477"/>
    </location>
</feature>
<evidence type="ECO:0000256" key="1">
    <source>
        <dbReference type="ARBA" id="ARBA00005695"/>
    </source>
</evidence>
<dbReference type="EMBL" id="QJSX01000005">
    <property type="protein sequence ID" value="PYE54485.1"/>
    <property type="molecule type" value="Genomic_DNA"/>
</dbReference>
<proteinExistence type="inferred from homology"/>
<evidence type="ECO:0000256" key="3">
    <source>
        <dbReference type="ARBA" id="ARBA00022729"/>
    </source>
</evidence>
<accession>A0A318S8P2</accession>
<comment type="caution">
    <text evidence="6">The sequence shown here is derived from an EMBL/GenBank/DDBJ whole genome shotgun (WGS) entry which is preliminary data.</text>
</comment>
<dbReference type="Gene3D" id="3.40.190.10">
    <property type="entry name" value="Periplasmic binding protein-like II"/>
    <property type="match status" value="1"/>
</dbReference>
<dbReference type="Proteomes" id="UP000248326">
    <property type="component" value="Unassembled WGS sequence"/>
</dbReference>
<keyword evidence="7" id="KW-1185">Reference proteome</keyword>
<dbReference type="InterPro" id="IPR000914">
    <property type="entry name" value="SBP_5_dom"/>
</dbReference>
<evidence type="ECO:0000256" key="2">
    <source>
        <dbReference type="ARBA" id="ARBA00022448"/>
    </source>
</evidence>
<dbReference type="GO" id="GO:0015833">
    <property type="term" value="P:peptide transport"/>
    <property type="evidence" value="ECO:0007669"/>
    <property type="project" value="TreeGrafter"/>
</dbReference>
<feature type="chain" id="PRO_5016393664" evidence="4">
    <location>
        <begin position="27"/>
        <end position="607"/>
    </location>
</feature>
<organism evidence="6 7">
    <name type="scientific">Deinococcus yavapaiensis KR-236</name>
    <dbReference type="NCBI Taxonomy" id="694435"/>
    <lineage>
        <taxon>Bacteria</taxon>
        <taxon>Thermotogati</taxon>
        <taxon>Deinococcota</taxon>
        <taxon>Deinococci</taxon>
        <taxon>Deinococcales</taxon>
        <taxon>Deinococcaceae</taxon>
        <taxon>Deinococcus</taxon>
    </lineage>
</organism>
<sequence>MLSKSLARLGSLATITALLSFSLASAGPSDNSLVVGSAQEPTDLNYWVQNSVITTEIGNYLYRGLVYVDMDGETQPDMVTEVPSVQNGRVKISRDAKGKPTSMTVRWTLRNNAKWSDGSRITADDVIFSHKVYSDERIPVPTREGVPSSIRKIDARTFEERYNTPWVFYALGNVYPILPAQDWSDLYDRADREARGKSLTEGTSIFQKTFLSSSLVTPNGGPRTTSGPFKFSRWVRGQSLSLVRNPNYWFKPSFGEKNAIQRITYLFFANTNTLMVNILSNKVDAVANTGVEDSVQNLGILKTRARNYDVKLVSQALWEHLEINQFGNVQDVKDLGLNDKRTRQALLYAINRRGMADDLLGGLVKVSNTIVNSSSPYFDKATLGAYPYDPAKAKKMLADLGWKPGANGILERKTDDGRTVRFTLEFVTTAGNTTREKNQQYVQKNLRDVGVDVRINNAPSSVVFDDAYIQHAQDGKWKGLFEFAWSSQPLIYTGSEYAVDDPKTNDIDDYVPTKSNNFQGQNIGGWRNAEYQKLYVDLSDEFDSAKRKALVKRLQAIMVEEVPALPLYERSALLVFRKGLVNYQYNATSRYPGWNAWEIGWASRGAK</sequence>
<dbReference type="Gene3D" id="3.10.105.10">
    <property type="entry name" value="Dipeptide-binding Protein, Domain 3"/>
    <property type="match status" value="1"/>
</dbReference>
<protein>
    <submittedName>
        <fullName evidence="6">Peptide/nickel transport system substrate-binding protein</fullName>
    </submittedName>
</protein>
<dbReference type="PANTHER" id="PTHR30290">
    <property type="entry name" value="PERIPLASMIC BINDING COMPONENT OF ABC TRANSPORTER"/>
    <property type="match status" value="1"/>
</dbReference>
<keyword evidence="2" id="KW-0813">Transport</keyword>
<feature type="signal peptide" evidence="4">
    <location>
        <begin position="1"/>
        <end position="26"/>
    </location>
</feature>
<dbReference type="CDD" id="cd08513">
    <property type="entry name" value="PBP2_thermophilic_Hb8_like"/>
    <property type="match status" value="1"/>
</dbReference>
<evidence type="ECO:0000256" key="4">
    <source>
        <dbReference type="SAM" id="SignalP"/>
    </source>
</evidence>
<dbReference type="Pfam" id="PF00496">
    <property type="entry name" value="SBP_bac_5"/>
    <property type="match status" value="1"/>
</dbReference>